<gene>
    <name evidence="2" type="primary">rexA</name>
    <name evidence="2" type="ORF">RSOLAG1IB_11929</name>
</gene>
<name>A0A0B7FJW0_THACB</name>
<feature type="region of interest" description="Disordered" evidence="1">
    <location>
        <begin position="1"/>
        <end position="33"/>
    </location>
</feature>
<feature type="compositionally biased region" description="Basic and acidic residues" evidence="1">
    <location>
        <begin position="736"/>
        <end position="750"/>
    </location>
</feature>
<organism evidence="2 3">
    <name type="scientific">Thanatephorus cucumeris (strain AG1-IB / isolate 7/3/14)</name>
    <name type="common">Lettuce bottom rot fungus</name>
    <name type="synonym">Rhizoctonia solani</name>
    <dbReference type="NCBI Taxonomy" id="1108050"/>
    <lineage>
        <taxon>Eukaryota</taxon>
        <taxon>Fungi</taxon>
        <taxon>Dikarya</taxon>
        <taxon>Basidiomycota</taxon>
        <taxon>Agaricomycotina</taxon>
        <taxon>Agaricomycetes</taxon>
        <taxon>Cantharellales</taxon>
        <taxon>Ceratobasidiaceae</taxon>
        <taxon>Rhizoctonia</taxon>
        <taxon>Rhizoctonia solani AG-1</taxon>
    </lineage>
</organism>
<feature type="compositionally biased region" description="Basic and acidic residues" evidence="1">
    <location>
        <begin position="760"/>
        <end position="770"/>
    </location>
</feature>
<evidence type="ECO:0000313" key="3">
    <source>
        <dbReference type="Proteomes" id="UP000059188"/>
    </source>
</evidence>
<keyword evidence="3" id="KW-1185">Reference proteome</keyword>
<dbReference type="Proteomes" id="UP000059188">
    <property type="component" value="Unassembled WGS sequence"/>
</dbReference>
<protein>
    <submittedName>
        <fullName evidence="2">Uncharacterized protein</fullName>
    </submittedName>
</protein>
<accession>A0A0B7FJW0</accession>
<reference evidence="2 3" key="1">
    <citation type="submission" date="2014-11" db="EMBL/GenBank/DDBJ databases">
        <authorList>
            <person name="Wibberg Daniel"/>
        </authorList>
    </citation>
    <scope>NUCLEOTIDE SEQUENCE [LARGE SCALE GENOMIC DNA]</scope>
    <source>
        <strain evidence="2">Rhizoctonia solani AG1-IB 7/3/14</strain>
    </source>
</reference>
<dbReference type="AlphaFoldDB" id="A0A0B7FJW0"/>
<sequence>MPSKSKSSNASTKRIIRNSATLDGNHSESDASSIPEIDSFNLTKSQKEYLMILFPEYSAAKAPKGTTKSYNGKMYVDDALLAFIDKFHIYNEKESKKEKRAIKKAYWNLARHLTPTTAENLWYHNFPSETTDAVQEHLKTHKVKFHIGIFRQKQSEGFKKQPEAIRQAYAAKANAHNEDMKAGGPLTGEEHQEFLASYMTRLSKLVEHGYAHGGIITMCHIMHKAPPNTWVDGQKAMTISLICNQAIEEYQETQDHQDSSQTFATWVRESHLNIKASQKTVLRPSVYPDQADEYLPVVPELGPDPRVAILRKVYHDYITALWGYAGGQTSVPWGLILTDIAQGGKTWIPKSCLPNQAAAPLVVPSRLTLKQGMVWVEHFSKRQNGEPLVSQFGFQQTLAYKPPSVLSTAIRPCITMKYRGQTVYILKFTSSVARSEAVSGIPYEPCAWNWLRHIKGVDEAPENRLKLPILGYITSGPLILPNEKAAWSKLFGDLWDQVSTVITDLIDCVNDAERLAPYSPDDGLWATGENYDNHGVSKISLPAHLPQTPPSEALARLPFEIFWMARDFFGPAHKARSNATIDYVEQFMVDDFLHLSAIHAPSQTIIGGPRGGVWLVRAHVLLLSNIAACTHRITPPVPPPETYQTDRLTDAHWSRAISWTEYLLERYAKSNQILSDNLPQRVRPPPPEQGCGPTLHDVMSIHDEGSATDTLQEDIPSQDLIRIQPGRSAKQSQAEMSKRPESSDSKRSNPSDDWSDSDEFVPRREDSSDKDNEDSEQARLASKGKAVVRQRPPIRPPPQATLPASPLSVIIGHKTFQLPNSCMQGPATQSSGQGNSLSLIQQERNIAKSSSENEQTDAEAQTGMDTDSPTGMNISLTSGEMVFGTEPLEFDSEVPNKGICFLDHFHPPDPVDANHISKLSCYELVEQADVLSDTIQAAYTRFRAFQKGFSHEYSQAEWKEAEDFTRPFLCSLGAKTALLAVYCHELWIKTTKQSWDMYRAHQQVLHSLFLKGLCTVRTFKTADWSLLIDAGGRNRILGSYSLLLGSVHLLRYTLTEIRSIKHSTTVWSQKLTYLLGIEDFTRVSNDTIYLLLKGLAAWRRDTTSLLEDLDKQREDIWSSCPIWESGED</sequence>
<feature type="region of interest" description="Disordered" evidence="1">
    <location>
        <begin position="845"/>
        <end position="869"/>
    </location>
</feature>
<evidence type="ECO:0000313" key="2">
    <source>
        <dbReference type="EMBL" id="CEL56457.1"/>
    </source>
</evidence>
<feature type="region of interest" description="Disordered" evidence="1">
    <location>
        <begin position="676"/>
        <end position="805"/>
    </location>
</feature>
<feature type="compositionally biased region" description="Polar residues" evidence="1">
    <location>
        <begin position="1"/>
        <end position="24"/>
    </location>
</feature>
<proteinExistence type="predicted"/>
<dbReference type="EMBL" id="LN679322">
    <property type="protein sequence ID" value="CEL56457.1"/>
    <property type="molecule type" value="Genomic_DNA"/>
</dbReference>
<evidence type="ECO:0000256" key="1">
    <source>
        <dbReference type="SAM" id="MobiDB-lite"/>
    </source>
</evidence>